<sequence>MKMIETDVLIVGSGPAGSASALALSSYGIRNMTVTKYRWLADTPRAHITNQRTFEILRDFGIESEAKALAVPLKNVGNSVFCTSLAGEELARIHTFGSHPSRLGDYVAASPCEMGDLPQNLLEPVLLGNAAARGTHVRFDTEYLSLEQSADCVVATVRDRLDDRTYQVKARYLIGADGGRSKVAQDVGLPMEGSMALAGSINIIFEADLSEYVVHRPAVLYLVVQTGLDADGVGVGVIRMVRPWKEWMAIRGYDLSRPAPDLTEAEAIQMVRDLIGDPGIPVRIKSTSLWTVNNLCATRYSAGRVFCMGDAVHRHPPTNGLGSNTSIQDAYNLAWKLALVVKGKASPALLESYNAERVPVGRQVVRRANDSIESYGGIFQALGLLDVKDAAEGIANMESRKDATGRASKQREALREAVAAKNCEYNVHGVEMNQRYASSAVISDGTASTVCGRDPQLHYIPTTAAGARLPHVWLQRDGLPISTLDLVGKGRFSVLTGIGGDRWRFAAAAAAERFGIPVDFHRIGPGCELTDLYGEWALLREINEAGCLLVRPDGYVGWRSPDPADDVGSAESRLSDALGLILGNLCMSRRTGEKSIAD</sequence>
<dbReference type="EMBL" id="SORE01000024">
    <property type="protein sequence ID" value="TDY40530.1"/>
    <property type="molecule type" value="Genomic_DNA"/>
</dbReference>
<dbReference type="Gene3D" id="3.50.50.60">
    <property type="entry name" value="FAD/NAD(P)-binding domain"/>
    <property type="match status" value="1"/>
</dbReference>
<keyword evidence="2" id="KW-0274">FAD</keyword>
<feature type="domain" description="FAD-binding" evidence="3">
    <location>
        <begin position="5"/>
        <end position="368"/>
    </location>
</feature>
<keyword evidence="4" id="KW-0560">Oxidoreductase</keyword>
<evidence type="ECO:0000259" key="3">
    <source>
        <dbReference type="Pfam" id="PF01494"/>
    </source>
</evidence>
<proteinExistence type="predicted"/>
<dbReference type="PANTHER" id="PTHR43004">
    <property type="entry name" value="TRK SYSTEM POTASSIUM UPTAKE PROTEIN"/>
    <property type="match status" value="1"/>
</dbReference>
<gene>
    <name evidence="4" type="ORF">BX592_12443</name>
</gene>
<dbReference type="AlphaFoldDB" id="A0A4R8LEI2"/>
<dbReference type="InterPro" id="IPR002938">
    <property type="entry name" value="FAD-bd"/>
</dbReference>
<dbReference type="InterPro" id="IPR036188">
    <property type="entry name" value="FAD/NAD-bd_sf"/>
</dbReference>
<dbReference type="SUPFAM" id="SSF51905">
    <property type="entry name" value="FAD/NAD(P)-binding domain"/>
    <property type="match status" value="1"/>
</dbReference>
<dbReference type="RefSeq" id="WP_208327978.1">
    <property type="nucleotide sequence ID" value="NZ_SORE01000024.1"/>
</dbReference>
<evidence type="ECO:0000313" key="4">
    <source>
        <dbReference type="EMBL" id="TDY40530.1"/>
    </source>
</evidence>
<keyword evidence="5" id="KW-1185">Reference proteome</keyword>
<dbReference type="PANTHER" id="PTHR43004:SF8">
    <property type="entry name" value="FAD-BINDING DOMAIN-CONTAINING PROTEIN-RELATED"/>
    <property type="match status" value="1"/>
</dbReference>
<keyword evidence="1" id="KW-0285">Flavoprotein</keyword>
<reference evidence="4 5" key="1">
    <citation type="submission" date="2019-03" db="EMBL/GenBank/DDBJ databases">
        <title>Genomic Encyclopedia of Type Strains, Phase III (KMG-III): the genomes of soil and plant-associated and newly described type strains.</title>
        <authorList>
            <person name="Whitman W."/>
        </authorList>
    </citation>
    <scope>NUCLEOTIDE SEQUENCE [LARGE SCALE GENOMIC DNA]</scope>
    <source>
        <strain evidence="4 5">LMG 29544</strain>
    </source>
</reference>
<dbReference type="Gene3D" id="3.40.30.120">
    <property type="match status" value="1"/>
</dbReference>
<dbReference type="Pfam" id="PF01494">
    <property type="entry name" value="FAD_binding_3"/>
    <property type="match status" value="1"/>
</dbReference>
<dbReference type="PRINTS" id="PR00420">
    <property type="entry name" value="RNGMNOXGNASE"/>
</dbReference>
<evidence type="ECO:0000256" key="2">
    <source>
        <dbReference type="ARBA" id="ARBA00022827"/>
    </source>
</evidence>
<protein>
    <submittedName>
        <fullName evidence="4">2,4-dichlorophenol 6-monooxygenase</fullName>
    </submittedName>
</protein>
<dbReference type="InterPro" id="IPR050641">
    <property type="entry name" value="RIFMO-like"/>
</dbReference>
<evidence type="ECO:0000313" key="5">
    <source>
        <dbReference type="Proteomes" id="UP000295509"/>
    </source>
</evidence>
<dbReference type="Gene3D" id="3.30.9.10">
    <property type="entry name" value="D-Amino Acid Oxidase, subunit A, domain 2"/>
    <property type="match status" value="1"/>
</dbReference>
<dbReference type="Pfam" id="PF21274">
    <property type="entry name" value="Rng_hyd_C"/>
    <property type="match status" value="1"/>
</dbReference>
<evidence type="ECO:0000256" key="1">
    <source>
        <dbReference type="ARBA" id="ARBA00022630"/>
    </source>
</evidence>
<organism evidence="4 5">
    <name type="scientific">Paraburkholderia rhizosphaerae</name>
    <dbReference type="NCBI Taxonomy" id="480658"/>
    <lineage>
        <taxon>Bacteria</taxon>
        <taxon>Pseudomonadati</taxon>
        <taxon>Pseudomonadota</taxon>
        <taxon>Betaproteobacteria</taxon>
        <taxon>Burkholderiales</taxon>
        <taxon>Burkholderiaceae</taxon>
        <taxon>Paraburkholderia</taxon>
    </lineage>
</organism>
<dbReference type="Proteomes" id="UP000295509">
    <property type="component" value="Unassembled WGS sequence"/>
</dbReference>
<name>A0A4R8LEI2_9BURK</name>
<keyword evidence="4" id="KW-0503">Monooxygenase</keyword>
<accession>A0A4R8LEI2</accession>
<dbReference type="GO" id="GO:0016709">
    <property type="term" value="F:oxidoreductase activity, acting on paired donors, with incorporation or reduction of molecular oxygen, NAD(P)H as one donor, and incorporation of one atom of oxygen"/>
    <property type="evidence" value="ECO:0007669"/>
    <property type="project" value="UniProtKB-ARBA"/>
</dbReference>
<dbReference type="GO" id="GO:0071949">
    <property type="term" value="F:FAD binding"/>
    <property type="evidence" value="ECO:0007669"/>
    <property type="project" value="InterPro"/>
</dbReference>
<comment type="caution">
    <text evidence="4">The sequence shown here is derived from an EMBL/GenBank/DDBJ whole genome shotgun (WGS) entry which is preliminary data.</text>
</comment>